<dbReference type="Proteomes" id="UP001524569">
    <property type="component" value="Unassembled WGS sequence"/>
</dbReference>
<evidence type="ECO:0000313" key="1">
    <source>
        <dbReference type="EMBL" id="MCQ8180151.1"/>
    </source>
</evidence>
<dbReference type="RefSeq" id="WP_256609529.1">
    <property type="nucleotide sequence ID" value="NZ_JANIBM010000003.1"/>
</dbReference>
<name>A0ABT1UD56_9GAMM</name>
<evidence type="ECO:0000313" key="2">
    <source>
        <dbReference type="Proteomes" id="UP001524569"/>
    </source>
</evidence>
<proteinExistence type="predicted"/>
<accession>A0ABT1UD56</accession>
<comment type="caution">
    <text evidence="1">The sequence shown here is derived from an EMBL/GenBank/DDBJ whole genome shotgun (WGS) entry which is preliminary data.</text>
</comment>
<sequence>MNHSKLLTACLHELKRCAISLLFIVIGLILATANAPAAERSAPAGTSESVADTASASAIPVLTRPNIEFF</sequence>
<dbReference type="EMBL" id="JANIBM010000003">
    <property type="protein sequence ID" value="MCQ8180151.1"/>
    <property type="molecule type" value="Genomic_DNA"/>
</dbReference>
<organism evidence="1 2">
    <name type="scientific">Methylomonas aurea</name>
    <dbReference type="NCBI Taxonomy" id="2952224"/>
    <lineage>
        <taxon>Bacteria</taxon>
        <taxon>Pseudomonadati</taxon>
        <taxon>Pseudomonadota</taxon>
        <taxon>Gammaproteobacteria</taxon>
        <taxon>Methylococcales</taxon>
        <taxon>Methylococcaceae</taxon>
        <taxon>Methylomonas</taxon>
    </lineage>
</organism>
<keyword evidence="2" id="KW-1185">Reference proteome</keyword>
<protein>
    <submittedName>
        <fullName evidence="1">Uncharacterized protein</fullName>
    </submittedName>
</protein>
<gene>
    <name evidence="1" type="ORF">NP603_03425</name>
</gene>
<reference evidence="1 2" key="1">
    <citation type="submission" date="2022-07" db="EMBL/GenBank/DDBJ databases">
        <title>Methylomonas rivi sp. nov., Methylomonas rosea sp. nov., Methylomonas aureus sp. nov. and Methylomonas subterranea sp. nov., four novel methanotrophs isolated from a freshwater creek and the deep terrestrial subsurface.</title>
        <authorList>
            <person name="Abin C."/>
            <person name="Sankaranarayanan K."/>
            <person name="Garner C."/>
            <person name="Sindelar R."/>
            <person name="Kotary K."/>
            <person name="Garner R."/>
            <person name="Barclay S."/>
            <person name="Lawson P."/>
            <person name="Krumholz L."/>
        </authorList>
    </citation>
    <scope>NUCLEOTIDE SEQUENCE [LARGE SCALE GENOMIC DNA]</scope>
    <source>
        <strain evidence="1 2">SURF-1</strain>
    </source>
</reference>